<dbReference type="Proteomes" id="UP000054466">
    <property type="component" value="Unassembled WGS sequence"/>
</dbReference>
<evidence type="ECO:0000313" key="2">
    <source>
        <dbReference type="Proteomes" id="UP000054466"/>
    </source>
</evidence>
<dbReference type="GeneID" id="27345709"/>
<sequence length="403" mass="45728">MKIGDPTYRGVQVHLPLEVVRLITEHVASGHGDEAQTSLWACCLVSHTWYAASVPQLYHRPLLSSRNFDLFARTICLTQRSRRSRVGLKNMIKYLDMSRLAYESTNSLTARLIFRTRLSLEVLAPPAVTFSVASLAPLSKCVNLRQLDLSADSYSIPVVDLLDAIAELKHLTILSLPKGFQINRDIHSVESLRWPANLTRLHASDVMCFRSAEWDLLIECWPRTLKTLTFPDCPHFTGADVFLHCEQRADYVQRLELTESRGLGEDSYNLFDILQVFPGLRELIIPADVARRTLNEAPVETEEGAGRSSPLEILRITPTCHPKWYIDSQGRVNAKTDFQTFSRLAVLPQLRRLEMPKSLTTYDVEGDQTLFEELSGRIEERAHRDHRSTSGIFLVDDSEVAEI</sequence>
<dbReference type="VEuPathDB" id="FungiDB:PV07_06515"/>
<keyword evidence="2" id="KW-1185">Reference proteome</keyword>
<organism evidence="1 2">
    <name type="scientific">Cladophialophora immunda</name>
    <dbReference type="NCBI Taxonomy" id="569365"/>
    <lineage>
        <taxon>Eukaryota</taxon>
        <taxon>Fungi</taxon>
        <taxon>Dikarya</taxon>
        <taxon>Ascomycota</taxon>
        <taxon>Pezizomycotina</taxon>
        <taxon>Eurotiomycetes</taxon>
        <taxon>Chaetothyriomycetidae</taxon>
        <taxon>Chaetothyriales</taxon>
        <taxon>Herpotrichiellaceae</taxon>
        <taxon>Cladophialophora</taxon>
    </lineage>
</organism>
<dbReference type="STRING" id="569365.A0A0D2CSW7"/>
<dbReference type="HOGENOM" id="CLU_042679_2_0_1"/>
<accession>A0A0D2CSW7</accession>
<dbReference type="EMBL" id="KN847043">
    <property type="protein sequence ID" value="KIW26704.1"/>
    <property type="molecule type" value="Genomic_DNA"/>
</dbReference>
<gene>
    <name evidence="1" type="ORF">PV07_06515</name>
</gene>
<proteinExistence type="predicted"/>
<dbReference type="OrthoDB" id="2125396at2759"/>
<dbReference type="InterPro" id="IPR032675">
    <property type="entry name" value="LRR_dom_sf"/>
</dbReference>
<protein>
    <recommendedName>
        <fullName evidence="3">F-box domain-containing protein</fullName>
    </recommendedName>
</protein>
<dbReference type="Gene3D" id="3.80.10.10">
    <property type="entry name" value="Ribonuclease Inhibitor"/>
    <property type="match status" value="1"/>
</dbReference>
<dbReference type="AlphaFoldDB" id="A0A0D2CSW7"/>
<evidence type="ECO:0008006" key="3">
    <source>
        <dbReference type="Google" id="ProtNLM"/>
    </source>
</evidence>
<dbReference type="SUPFAM" id="SSF52047">
    <property type="entry name" value="RNI-like"/>
    <property type="match status" value="1"/>
</dbReference>
<name>A0A0D2CSW7_9EURO</name>
<evidence type="ECO:0000313" key="1">
    <source>
        <dbReference type="EMBL" id="KIW26704.1"/>
    </source>
</evidence>
<dbReference type="RefSeq" id="XP_016246920.1">
    <property type="nucleotide sequence ID" value="XM_016393501.1"/>
</dbReference>
<reference evidence="1 2" key="1">
    <citation type="submission" date="2015-01" db="EMBL/GenBank/DDBJ databases">
        <title>The Genome Sequence of Cladophialophora immunda CBS83496.</title>
        <authorList>
            <consortium name="The Broad Institute Genomics Platform"/>
            <person name="Cuomo C."/>
            <person name="de Hoog S."/>
            <person name="Gorbushina A."/>
            <person name="Stielow B."/>
            <person name="Teixiera M."/>
            <person name="Abouelleil A."/>
            <person name="Chapman S.B."/>
            <person name="Priest M."/>
            <person name="Young S.K."/>
            <person name="Wortman J."/>
            <person name="Nusbaum C."/>
            <person name="Birren B."/>
        </authorList>
    </citation>
    <scope>NUCLEOTIDE SEQUENCE [LARGE SCALE GENOMIC DNA]</scope>
    <source>
        <strain evidence="1 2">CBS 83496</strain>
    </source>
</reference>